<evidence type="ECO:0000313" key="1">
    <source>
        <dbReference type="EMBL" id="OZU88634.1"/>
    </source>
</evidence>
<evidence type="ECO:0000313" key="2">
    <source>
        <dbReference type="Proteomes" id="UP000216498"/>
    </source>
</evidence>
<gene>
    <name evidence="1" type="ORF">CIL03_10080</name>
</gene>
<dbReference type="OrthoDB" id="2967575at2"/>
<dbReference type="Proteomes" id="UP000216498">
    <property type="component" value="Unassembled WGS sequence"/>
</dbReference>
<dbReference type="EMBL" id="NPMS01000004">
    <property type="protein sequence ID" value="OZU88634.1"/>
    <property type="molecule type" value="Genomic_DNA"/>
</dbReference>
<dbReference type="RefSeq" id="WP_094885730.1">
    <property type="nucleotide sequence ID" value="NZ_NPMS01000004.1"/>
</dbReference>
<sequence length="63" mass="7407">MNNDLAKSQVYVGESDVYLIEGLELDVEFDYLSPEERTKAILELEENTFKQRNYSQFRVKMGL</sequence>
<accession>A0A265NAZ3</accession>
<organism evidence="1 2">
    <name type="scientific">Virgibacillus indicus</name>
    <dbReference type="NCBI Taxonomy" id="2024554"/>
    <lineage>
        <taxon>Bacteria</taxon>
        <taxon>Bacillati</taxon>
        <taxon>Bacillota</taxon>
        <taxon>Bacilli</taxon>
        <taxon>Bacillales</taxon>
        <taxon>Bacillaceae</taxon>
        <taxon>Virgibacillus</taxon>
    </lineage>
</organism>
<reference evidence="1 2" key="1">
    <citation type="submission" date="2017-08" db="EMBL/GenBank/DDBJ databases">
        <title>Virgibacillus indicus sp. nov. and Virgibacillus profoundi sp. nov, two moderately halophilic bacteria isolated from marine sediment by using the Microfluidic Streak Plate.</title>
        <authorList>
            <person name="Xu B."/>
            <person name="Hu B."/>
            <person name="Wang J."/>
            <person name="Zhu Y."/>
            <person name="Huang L."/>
            <person name="Du W."/>
            <person name="Huang Y."/>
        </authorList>
    </citation>
    <scope>NUCLEOTIDE SEQUENCE [LARGE SCALE GENOMIC DNA]</scope>
    <source>
        <strain evidence="1 2">IO3-P2-C2</strain>
    </source>
</reference>
<keyword evidence="2" id="KW-1185">Reference proteome</keyword>
<protein>
    <submittedName>
        <fullName evidence="1">Uncharacterized protein</fullName>
    </submittedName>
</protein>
<proteinExistence type="predicted"/>
<comment type="caution">
    <text evidence="1">The sequence shown here is derived from an EMBL/GenBank/DDBJ whole genome shotgun (WGS) entry which is preliminary data.</text>
</comment>
<dbReference type="AlphaFoldDB" id="A0A265NAZ3"/>
<name>A0A265NAZ3_9BACI</name>